<dbReference type="SUPFAM" id="SSF51419">
    <property type="entry name" value="PLP-binding barrel"/>
    <property type="match status" value="1"/>
</dbReference>
<evidence type="ECO:0000256" key="2">
    <source>
        <dbReference type="ARBA" id="ARBA00001933"/>
    </source>
</evidence>
<dbReference type="InterPro" id="IPR001608">
    <property type="entry name" value="Ala_racemase_N"/>
</dbReference>
<dbReference type="Pfam" id="PF01168">
    <property type="entry name" value="Ala_racemase_N"/>
    <property type="match status" value="1"/>
</dbReference>
<dbReference type="Gene3D" id="2.40.37.10">
    <property type="entry name" value="Lyase, Ornithine Decarboxylase, Chain A, domain 1"/>
    <property type="match status" value="1"/>
</dbReference>
<feature type="active site" description="Proton acceptor; specific for D-alanine" evidence="5">
    <location>
        <position position="40"/>
    </location>
</feature>
<dbReference type="PANTHER" id="PTHR30511">
    <property type="entry name" value="ALANINE RACEMASE"/>
    <property type="match status" value="1"/>
</dbReference>
<dbReference type="EC" id="5.1.1.1" evidence="5"/>
<evidence type="ECO:0000256" key="5">
    <source>
        <dbReference type="HAMAP-Rule" id="MF_01201"/>
    </source>
</evidence>
<dbReference type="FunFam" id="3.20.20.10:FF:000002">
    <property type="entry name" value="Alanine racemase"/>
    <property type="match status" value="1"/>
</dbReference>
<dbReference type="InterPro" id="IPR000821">
    <property type="entry name" value="Ala_racemase"/>
</dbReference>
<evidence type="ECO:0000256" key="7">
    <source>
        <dbReference type="PIRSR" id="PIRSR600821-52"/>
    </source>
</evidence>
<dbReference type="Gene3D" id="3.20.20.10">
    <property type="entry name" value="Alanine racemase"/>
    <property type="match status" value="1"/>
</dbReference>
<evidence type="ECO:0000256" key="1">
    <source>
        <dbReference type="ARBA" id="ARBA00000316"/>
    </source>
</evidence>
<dbReference type="Pfam" id="PF00842">
    <property type="entry name" value="Ala_racemase_C"/>
    <property type="match status" value="1"/>
</dbReference>
<evidence type="ECO:0000256" key="6">
    <source>
        <dbReference type="PIRSR" id="PIRSR600821-50"/>
    </source>
</evidence>
<dbReference type="GO" id="GO:0008784">
    <property type="term" value="F:alanine racemase activity"/>
    <property type="evidence" value="ECO:0007669"/>
    <property type="project" value="UniProtKB-UniRule"/>
</dbReference>
<dbReference type="UniPathway" id="UPA00042">
    <property type="reaction ID" value="UER00497"/>
</dbReference>
<comment type="catalytic activity">
    <reaction evidence="1 5">
        <text>L-alanine = D-alanine</text>
        <dbReference type="Rhea" id="RHEA:20249"/>
        <dbReference type="ChEBI" id="CHEBI:57416"/>
        <dbReference type="ChEBI" id="CHEBI:57972"/>
        <dbReference type="EC" id="5.1.1.1"/>
    </reaction>
</comment>
<comment type="pathway">
    <text evidence="5">Amino-acid biosynthesis; D-alanine biosynthesis; D-alanine from L-alanine: step 1/1.</text>
</comment>
<feature type="modified residue" description="N6-(pyridoxal phosphate)lysine" evidence="5 6">
    <location>
        <position position="40"/>
    </location>
</feature>
<keyword evidence="4 5" id="KW-0413">Isomerase</keyword>
<keyword evidence="3 5" id="KW-0663">Pyridoxal phosphate</keyword>
<dbReference type="EMBL" id="CP032418">
    <property type="protein sequence ID" value="AYC30365.1"/>
    <property type="molecule type" value="Genomic_DNA"/>
</dbReference>
<comment type="similarity">
    <text evidence="5">Belongs to the alanine racemase family.</text>
</comment>
<dbReference type="GO" id="GO:0030632">
    <property type="term" value="P:D-alanine biosynthetic process"/>
    <property type="evidence" value="ECO:0007669"/>
    <property type="project" value="UniProtKB-UniRule"/>
</dbReference>
<feature type="binding site" evidence="5 7">
    <location>
        <position position="310"/>
    </location>
    <ligand>
        <name>substrate</name>
    </ligand>
</feature>
<dbReference type="HAMAP" id="MF_01201">
    <property type="entry name" value="Ala_racemase"/>
    <property type="match status" value="1"/>
</dbReference>
<dbReference type="FunFam" id="2.40.37.10:FF:000006">
    <property type="entry name" value="Alanine racemase"/>
    <property type="match status" value="1"/>
</dbReference>
<reference evidence="10" key="1">
    <citation type="submission" date="2018-09" db="EMBL/GenBank/DDBJ databases">
        <authorList>
            <person name="Zhu H."/>
        </authorList>
    </citation>
    <scope>NUCLEOTIDE SEQUENCE [LARGE SCALE GENOMIC DNA]</scope>
    <source>
        <strain evidence="10">K2R23-3</strain>
    </source>
</reference>
<comment type="cofactor">
    <cofactor evidence="2 5 6">
        <name>pyridoxal 5'-phosphate</name>
        <dbReference type="ChEBI" id="CHEBI:597326"/>
    </cofactor>
</comment>
<dbReference type="PROSITE" id="PS00395">
    <property type="entry name" value="ALANINE_RACEMASE"/>
    <property type="match status" value="1"/>
</dbReference>
<dbReference type="InterPro" id="IPR011079">
    <property type="entry name" value="Ala_racemase_C"/>
</dbReference>
<feature type="active site" description="Proton acceptor; specific for L-alanine" evidence="5">
    <location>
        <position position="263"/>
    </location>
</feature>
<evidence type="ECO:0000313" key="9">
    <source>
        <dbReference type="EMBL" id="AYC30365.1"/>
    </source>
</evidence>
<dbReference type="OrthoDB" id="9813814at2"/>
<gene>
    <name evidence="9" type="primary">alr</name>
    <name evidence="9" type="ORF">D3873_11165</name>
</gene>
<keyword evidence="10" id="KW-1185">Reference proteome</keyword>
<evidence type="ECO:0000259" key="8">
    <source>
        <dbReference type="SMART" id="SM01005"/>
    </source>
</evidence>
<dbReference type="SUPFAM" id="SSF50621">
    <property type="entry name" value="Alanine racemase C-terminal domain-like"/>
    <property type="match status" value="1"/>
</dbReference>
<evidence type="ECO:0000256" key="3">
    <source>
        <dbReference type="ARBA" id="ARBA00022898"/>
    </source>
</evidence>
<dbReference type="InterPro" id="IPR009006">
    <property type="entry name" value="Ala_racemase/Decarboxylase_C"/>
</dbReference>
<comment type="function">
    <text evidence="5">Catalyzes the interconversion of L-alanine and D-alanine. May also act on other amino acids.</text>
</comment>
<name>A0A385YU10_9BACL</name>
<dbReference type="NCBIfam" id="TIGR00492">
    <property type="entry name" value="alr"/>
    <property type="match status" value="1"/>
</dbReference>
<dbReference type="GO" id="GO:0030170">
    <property type="term" value="F:pyridoxal phosphate binding"/>
    <property type="evidence" value="ECO:0007669"/>
    <property type="project" value="UniProtKB-UniRule"/>
</dbReference>
<dbReference type="PRINTS" id="PR00992">
    <property type="entry name" value="ALARACEMASE"/>
</dbReference>
<sequence>MILPTYRPTYAQIDLKAITHNIVSLRKVLPDETNIIAVVKADAYGHGVEAVSKAALAAGATMLAVATPDEAIELRNLGFQADILVLGASPVSFANIAAQQNIILTVFQAEWINEVQELVKPLRIHLKIDTGMGRLGIRSELELTEILQVLKRRPTIQVEGVYTHFATADEEDTQKFDQQLETFQYMLRLFPTPVPFIHASNSAASITKKNAIFQGVRYGIAMYGLPASNYVKETMPFEMKPALSLHTQLVHVKKVSEGSTISYGATYTAPKDEWIGTIPIGYADGVLRGLSGQEVLIQGKRMPIIGRICMDQCMILLDKSYPINEPVTLIGQQGNETIEIDEWAKKLNTISYEIPCLLTKRVPRVLKNN</sequence>
<proteinExistence type="inferred from homology"/>
<dbReference type="InterPro" id="IPR020622">
    <property type="entry name" value="Ala_racemase_pyridoxalP-BS"/>
</dbReference>
<organism evidence="9 10">
    <name type="scientific">Paenisporosarcina cavernae</name>
    <dbReference type="NCBI Taxonomy" id="2320858"/>
    <lineage>
        <taxon>Bacteria</taxon>
        <taxon>Bacillati</taxon>
        <taxon>Bacillota</taxon>
        <taxon>Bacilli</taxon>
        <taxon>Bacillales</taxon>
        <taxon>Caryophanaceae</taxon>
        <taxon>Paenisporosarcina</taxon>
    </lineage>
</organism>
<evidence type="ECO:0000313" key="10">
    <source>
        <dbReference type="Proteomes" id="UP000265725"/>
    </source>
</evidence>
<dbReference type="AlphaFoldDB" id="A0A385YU10"/>
<dbReference type="CDD" id="cd00430">
    <property type="entry name" value="PLPDE_III_AR"/>
    <property type="match status" value="1"/>
</dbReference>
<dbReference type="GO" id="GO:0005829">
    <property type="term" value="C:cytosol"/>
    <property type="evidence" value="ECO:0007669"/>
    <property type="project" value="TreeGrafter"/>
</dbReference>
<dbReference type="SMART" id="SM01005">
    <property type="entry name" value="Ala_racemase_C"/>
    <property type="match status" value="1"/>
</dbReference>
<dbReference type="Proteomes" id="UP000265725">
    <property type="component" value="Chromosome"/>
</dbReference>
<evidence type="ECO:0000256" key="4">
    <source>
        <dbReference type="ARBA" id="ARBA00023235"/>
    </source>
</evidence>
<dbReference type="KEGG" id="paek:D3873_11165"/>
<feature type="domain" description="Alanine racemase C-terminal" evidence="8">
    <location>
        <begin position="242"/>
        <end position="367"/>
    </location>
</feature>
<dbReference type="PANTHER" id="PTHR30511:SF0">
    <property type="entry name" value="ALANINE RACEMASE, CATABOLIC-RELATED"/>
    <property type="match status" value="1"/>
</dbReference>
<dbReference type="GO" id="GO:0009252">
    <property type="term" value="P:peptidoglycan biosynthetic process"/>
    <property type="evidence" value="ECO:0007669"/>
    <property type="project" value="TreeGrafter"/>
</dbReference>
<protein>
    <recommendedName>
        <fullName evidence="5">Alanine racemase</fullName>
        <ecNumber evidence="5">5.1.1.1</ecNumber>
    </recommendedName>
</protein>
<feature type="binding site" evidence="5 7">
    <location>
        <position position="134"/>
    </location>
    <ligand>
        <name>substrate</name>
    </ligand>
</feature>
<accession>A0A385YU10</accession>
<dbReference type="RefSeq" id="WP_119884082.1">
    <property type="nucleotide sequence ID" value="NZ_CP032418.1"/>
</dbReference>
<dbReference type="InterPro" id="IPR029066">
    <property type="entry name" value="PLP-binding_barrel"/>
</dbReference>